<gene>
    <name evidence="3" type="ORF">C884_00543</name>
</gene>
<name>M2YCY5_9MICC</name>
<proteinExistence type="predicted"/>
<keyword evidence="2" id="KW-0732">Signal</keyword>
<evidence type="ECO:0000256" key="1">
    <source>
        <dbReference type="SAM" id="MobiDB-lite"/>
    </source>
</evidence>
<dbReference type="AlphaFoldDB" id="M2YCY5"/>
<accession>M2YCY5</accession>
<dbReference type="Proteomes" id="UP000009877">
    <property type="component" value="Unassembled WGS sequence"/>
</dbReference>
<evidence type="ECO:0000313" key="3">
    <source>
        <dbReference type="EMBL" id="EME36375.1"/>
    </source>
</evidence>
<keyword evidence="4" id="KW-1185">Reference proteome</keyword>
<dbReference type="EMBL" id="ANHZ02000015">
    <property type="protein sequence ID" value="EME36375.1"/>
    <property type="molecule type" value="Genomic_DNA"/>
</dbReference>
<feature type="compositionally biased region" description="Low complexity" evidence="1">
    <location>
        <begin position="31"/>
        <end position="40"/>
    </location>
</feature>
<evidence type="ECO:0008006" key="5">
    <source>
        <dbReference type="Google" id="ProtNLM"/>
    </source>
</evidence>
<feature type="region of interest" description="Disordered" evidence="1">
    <location>
        <begin position="31"/>
        <end position="57"/>
    </location>
</feature>
<comment type="caution">
    <text evidence="3">The sequence shown here is derived from an EMBL/GenBank/DDBJ whole genome shotgun (WGS) entry which is preliminary data.</text>
</comment>
<feature type="signal peptide" evidence="2">
    <location>
        <begin position="1"/>
        <end position="28"/>
    </location>
</feature>
<organism evidence="3 4">
    <name type="scientific">Kocuria palustris PEL</name>
    <dbReference type="NCBI Taxonomy" id="1236550"/>
    <lineage>
        <taxon>Bacteria</taxon>
        <taxon>Bacillati</taxon>
        <taxon>Actinomycetota</taxon>
        <taxon>Actinomycetes</taxon>
        <taxon>Micrococcales</taxon>
        <taxon>Micrococcaceae</taxon>
        <taxon>Kocuria</taxon>
    </lineage>
</organism>
<evidence type="ECO:0000256" key="2">
    <source>
        <dbReference type="SAM" id="SignalP"/>
    </source>
</evidence>
<reference evidence="3 4" key="1">
    <citation type="journal article" date="2014" name="Genome Announc.">
        <title>Draft Genome Sequence of Kocuria palustris PEL.</title>
        <authorList>
            <person name="Sharma G."/>
            <person name="Khatri I."/>
            <person name="Subramanian S."/>
        </authorList>
    </citation>
    <scope>NUCLEOTIDE SEQUENCE [LARGE SCALE GENOMIC DNA]</scope>
    <source>
        <strain evidence="3 4">PEL</strain>
    </source>
</reference>
<evidence type="ECO:0000313" key="4">
    <source>
        <dbReference type="Proteomes" id="UP000009877"/>
    </source>
</evidence>
<protein>
    <recommendedName>
        <fullName evidence="5">Secreted protein</fullName>
    </recommendedName>
</protein>
<dbReference type="RefSeq" id="WP_006214966.1">
    <property type="nucleotide sequence ID" value="NZ_ANHZ02000015.1"/>
</dbReference>
<feature type="chain" id="PRO_5039624642" description="Secreted protein" evidence="2">
    <location>
        <begin position="29"/>
        <end position="151"/>
    </location>
</feature>
<sequence length="151" mass="15442">MRKSIRRTLAVPMLAAAAVAGSAAAANAAPAQESAPAAEQTGTGVITADGQPTTNGDYRQDLAAVVTFPQADPTVQDYVQITFHGVPTGPLVPLDENGQAEVPLYMSPGSYFVGANYVEDGQEVTDSVQLPGFTATAPLPGEEDASVVPAQ</sequence>